<dbReference type="Pfam" id="PF12802">
    <property type="entry name" value="MarR_2"/>
    <property type="match status" value="1"/>
</dbReference>
<keyword evidence="1" id="KW-0805">Transcription regulation</keyword>
<dbReference type="InterPro" id="IPR036390">
    <property type="entry name" value="WH_DNA-bd_sf"/>
</dbReference>
<dbReference type="SMART" id="SM00347">
    <property type="entry name" value="HTH_MARR"/>
    <property type="match status" value="1"/>
</dbReference>
<sequence length="147" mass="16319">MMTTARDVTSILGDLDRLLSRVVNPVLEEVGLEREHWQALRILADDQGHSMGGLCERLGLAGATATRIVDLLATSMLAYRRSDPLDRRRVLVYASDQGHALLHEVEERVTVHLDDALTGFQPEEYERLTELLQRLISVADSASTPGT</sequence>
<dbReference type="InterPro" id="IPR036388">
    <property type="entry name" value="WH-like_DNA-bd_sf"/>
</dbReference>
<dbReference type="PANTHER" id="PTHR33164">
    <property type="entry name" value="TRANSCRIPTIONAL REGULATOR, MARR FAMILY"/>
    <property type="match status" value="1"/>
</dbReference>
<gene>
    <name evidence="5" type="ORF">ER308_19885</name>
</gene>
<dbReference type="OrthoDB" id="4629660at2"/>
<protein>
    <submittedName>
        <fullName evidence="5">MarR family transcriptional regulator</fullName>
    </submittedName>
</protein>
<dbReference type="Proteomes" id="UP000291469">
    <property type="component" value="Chromosome"/>
</dbReference>
<proteinExistence type="predicted"/>
<dbReference type="AlphaFoldDB" id="A0A411YK91"/>
<dbReference type="PROSITE" id="PS50995">
    <property type="entry name" value="HTH_MARR_2"/>
    <property type="match status" value="1"/>
</dbReference>
<reference evidence="5 6" key="1">
    <citation type="submission" date="2019-01" db="EMBL/GenBank/DDBJ databases">
        <title>Egibacter rhizosphaerae EGI 80759T.</title>
        <authorList>
            <person name="Chen D.-D."/>
            <person name="Tian Y."/>
            <person name="Jiao J.-Y."/>
            <person name="Zhang X.-T."/>
            <person name="Zhang Y.-G."/>
            <person name="Zhang Y."/>
            <person name="Xiao M."/>
            <person name="Shu W.-S."/>
            <person name="Li W.-J."/>
        </authorList>
    </citation>
    <scope>NUCLEOTIDE SEQUENCE [LARGE SCALE GENOMIC DNA]</scope>
    <source>
        <strain evidence="5 6">EGI 80759</strain>
    </source>
</reference>
<dbReference type="EMBL" id="CP036402">
    <property type="protein sequence ID" value="QBI21601.1"/>
    <property type="molecule type" value="Genomic_DNA"/>
</dbReference>
<evidence type="ECO:0000256" key="1">
    <source>
        <dbReference type="ARBA" id="ARBA00023015"/>
    </source>
</evidence>
<organism evidence="5 6">
    <name type="scientific">Egibacter rhizosphaerae</name>
    <dbReference type="NCBI Taxonomy" id="1670831"/>
    <lineage>
        <taxon>Bacteria</taxon>
        <taxon>Bacillati</taxon>
        <taxon>Actinomycetota</taxon>
        <taxon>Nitriliruptoria</taxon>
        <taxon>Egibacterales</taxon>
        <taxon>Egibacteraceae</taxon>
        <taxon>Egibacter</taxon>
    </lineage>
</organism>
<evidence type="ECO:0000256" key="2">
    <source>
        <dbReference type="ARBA" id="ARBA00023125"/>
    </source>
</evidence>
<feature type="domain" description="HTH marR-type" evidence="4">
    <location>
        <begin position="5"/>
        <end position="137"/>
    </location>
</feature>
<evidence type="ECO:0000313" key="5">
    <source>
        <dbReference type="EMBL" id="QBI21601.1"/>
    </source>
</evidence>
<dbReference type="RefSeq" id="WP_131156593.1">
    <property type="nucleotide sequence ID" value="NZ_CP036402.1"/>
</dbReference>
<dbReference type="InterPro" id="IPR039422">
    <property type="entry name" value="MarR/SlyA-like"/>
</dbReference>
<dbReference type="KEGG" id="erz:ER308_19885"/>
<evidence type="ECO:0000259" key="4">
    <source>
        <dbReference type="PROSITE" id="PS50995"/>
    </source>
</evidence>
<evidence type="ECO:0000256" key="3">
    <source>
        <dbReference type="ARBA" id="ARBA00023163"/>
    </source>
</evidence>
<dbReference type="GO" id="GO:0003700">
    <property type="term" value="F:DNA-binding transcription factor activity"/>
    <property type="evidence" value="ECO:0007669"/>
    <property type="project" value="InterPro"/>
</dbReference>
<dbReference type="Gene3D" id="1.10.10.10">
    <property type="entry name" value="Winged helix-like DNA-binding domain superfamily/Winged helix DNA-binding domain"/>
    <property type="match status" value="1"/>
</dbReference>
<name>A0A411YK91_9ACTN</name>
<keyword evidence="3" id="KW-0804">Transcription</keyword>
<dbReference type="PANTHER" id="PTHR33164:SF64">
    <property type="entry name" value="TRANSCRIPTIONAL REGULATOR SLYA"/>
    <property type="match status" value="1"/>
</dbReference>
<dbReference type="GO" id="GO:0003677">
    <property type="term" value="F:DNA binding"/>
    <property type="evidence" value="ECO:0007669"/>
    <property type="project" value="UniProtKB-KW"/>
</dbReference>
<dbReference type="GO" id="GO:0006950">
    <property type="term" value="P:response to stress"/>
    <property type="evidence" value="ECO:0007669"/>
    <property type="project" value="TreeGrafter"/>
</dbReference>
<evidence type="ECO:0000313" key="6">
    <source>
        <dbReference type="Proteomes" id="UP000291469"/>
    </source>
</evidence>
<accession>A0A411YK91</accession>
<keyword evidence="6" id="KW-1185">Reference proteome</keyword>
<dbReference type="SUPFAM" id="SSF46785">
    <property type="entry name" value="Winged helix' DNA-binding domain"/>
    <property type="match status" value="1"/>
</dbReference>
<dbReference type="InterPro" id="IPR000835">
    <property type="entry name" value="HTH_MarR-typ"/>
</dbReference>
<keyword evidence="2" id="KW-0238">DNA-binding</keyword>